<dbReference type="Pfam" id="PF01243">
    <property type="entry name" value="PNPOx_N"/>
    <property type="match status" value="1"/>
</dbReference>
<reference evidence="3" key="1">
    <citation type="submission" date="2021-02" db="EMBL/GenBank/DDBJ databases">
        <authorList>
            <person name="Han P."/>
        </authorList>
    </citation>
    <scope>NUCLEOTIDE SEQUENCE</scope>
    <source>
        <strain evidence="3">Candidatus Nitrosotenuis uzonensis 5A</strain>
    </source>
</reference>
<dbReference type="InterPro" id="IPR019965">
    <property type="entry name" value="PPOX_F420-dep_Rv2061_put"/>
</dbReference>
<feature type="domain" description="Pyridoxamine 5'-phosphate oxidase N-terminal" evidence="2">
    <location>
        <begin position="9"/>
        <end position="103"/>
    </location>
</feature>
<comment type="caution">
    <text evidence="3">The sequence shown here is derived from an EMBL/GenBank/DDBJ whole genome shotgun (WGS) entry which is preliminary data.</text>
</comment>
<dbReference type="AlphaFoldDB" id="A0A812F456"/>
<dbReference type="Proteomes" id="UP000655759">
    <property type="component" value="Unassembled WGS sequence"/>
</dbReference>
<evidence type="ECO:0000313" key="3">
    <source>
        <dbReference type="EMBL" id="CAE6496066.1"/>
    </source>
</evidence>
<dbReference type="RefSeq" id="WP_239654924.1">
    <property type="nucleotide sequence ID" value="NZ_CAJNAQ010000005.1"/>
</dbReference>
<organism evidence="3 4">
    <name type="scientific">Candidatus Nitrosotenuis uzonensis</name>
    <dbReference type="NCBI Taxonomy" id="1407055"/>
    <lineage>
        <taxon>Archaea</taxon>
        <taxon>Nitrososphaerota</taxon>
        <taxon>Candidatus Nitrosotenuis</taxon>
    </lineage>
</organism>
<accession>A0A812F456</accession>
<dbReference type="InterPro" id="IPR011576">
    <property type="entry name" value="Pyridox_Oxase_N"/>
</dbReference>
<sequence>MSSDKIAKLQDHKYINLETYKKNGQAVRTPVWFVVFDEQIFVMTTKNTGKVKRIRNNQDVKIMPCGMRGEPKGEWVTAKARFANESETQKAIQLRHKKYGFRAKLVGMFVKKDEPVVIAITI</sequence>
<dbReference type="GO" id="GO:0005829">
    <property type="term" value="C:cytosol"/>
    <property type="evidence" value="ECO:0007669"/>
    <property type="project" value="TreeGrafter"/>
</dbReference>
<dbReference type="GO" id="GO:0016627">
    <property type="term" value="F:oxidoreductase activity, acting on the CH-CH group of donors"/>
    <property type="evidence" value="ECO:0007669"/>
    <property type="project" value="TreeGrafter"/>
</dbReference>
<keyword evidence="1" id="KW-0560">Oxidoreductase</keyword>
<protein>
    <submittedName>
        <fullName evidence="3">Putative Pyridoxamine 5'-phosphate oxidase</fullName>
    </submittedName>
</protein>
<dbReference type="EMBL" id="CAJNAQ010000005">
    <property type="protein sequence ID" value="CAE6496066.1"/>
    <property type="molecule type" value="Genomic_DNA"/>
</dbReference>
<proteinExistence type="predicted"/>
<dbReference type="InterPro" id="IPR012349">
    <property type="entry name" value="Split_barrel_FMN-bd"/>
</dbReference>
<evidence type="ECO:0000259" key="2">
    <source>
        <dbReference type="Pfam" id="PF01243"/>
    </source>
</evidence>
<dbReference type="PANTHER" id="PTHR35176">
    <property type="entry name" value="HEME OXYGENASE HI_0854-RELATED"/>
    <property type="match status" value="1"/>
</dbReference>
<dbReference type="PANTHER" id="PTHR35176:SF11">
    <property type="entry name" value="PYRIDOXAMINE 5'-PHOSPHATE OXIDASE FAMILY PROTEIN"/>
    <property type="match status" value="1"/>
</dbReference>
<gene>
    <name evidence="3" type="ORF">NUZ5A_50485</name>
</gene>
<dbReference type="GO" id="GO:0070967">
    <property type="term" value="F:coenzyme F420 binding"/>
    <property type="evidence" value="ECO:0007669"/>
    <property type="project" value="TreeGrafter"/>
</dbReference>
<evidence type="ECO:0000313" key="4">
    <source>
        <dbReference type="Proteomes" id="UP000655759"/>
    </source>
</evidence>
<dbReference type="Gene3D" id="2.30.110.10">
    <property type="entry name" value="Electron Transport, Fmn-binding Protein, Chain A"/>
    <property type="match status" value="1"/>
</dbReference>
<name>A0A812F456_9ARCH</name>
<dbReference type="NCBIfam" id="TIGR03666">
    <property type="entry name" value="Rv2061_F420"/>
    <property type="match status" value="1"/>
</dbReference>
<dbReference type="SUPFAM" id="SSF50475">
    <property type="entry name" value="FMN-binding split barrel"/>
    <property type="match status" value="1"/>
</dbReference>
<evidence type="ECO:0000256" key="1">
    <source>
        <dbReference type="ARBA" id="ARBA00023002"/>
    </source>
</evidence>
<dbReference type="InterPro" id="IPR052019">
    <property type="entry name" value="F420H2_bilvrd_red/Heme_oxyg"/>
</dbReference>